<dbReference type="SUPFAM" id="SSF51735">
    <property type="entry name" value="NAD(P)-binding Rossmann-fold domains"/>
    <property type="match status" value="1"/>
</dbReference>
<accession>A0A199UZ38</accession>
<name>A0A199UZ38_ANACO</name>
<reference evidence="1 2" key="1">
    <citation type="journal article" date="2016" name="DNA Res.">
        <title>The draft genome of MD-2 pineapple using hybrid error correction of long reads.</title>
        <authorList>
            <person name="Redwan R.M."/>
            <person name="Saidin A."/>
            <person name="Kumar S.V."/>
        </authorList>
    </citation>
    <scope>NUCLEOTIDE SEQUENCE [LARGE SCALE GENOMIC DNA]</scope>
    <source>
        <strain evidence="2">cv. MD2</strain>
        <tissue evidence="1">Leaf</tissue>
    </source>
</reference>
<comment type="caution">
    <text evidence="1">The sequence shown here is derived from an EMBL/GenBank/DDBJ whole genome shotgun (WGS) entry which is preliminary data.</text>
</comment>
<dbReference type="AlphaFoldDB" id="A0A199UZ38"/>
<sequence length="208" mass="22763">MVVRISVGETCKHVEVPIPSPKEDEILLKRSVRQDLGQQIMLDYPWPAHCSSSAKFDGTGCPYNILITAASGGVGLFAVQLANFHLTATCGRRNLNLVVSFGADEVLDYKSLEGKTLKSPSGKSYDYFGINCVEAKKHLKAFMLTPNKEDLEFMVEILVKGGRVKTLIDSSYSLSKAQEAWSKSIGGHATGKIIVEMNKVSLVFAYKS</sequence>
<evidence type="ECO:0000313" key="2">
    <source>
        <dbReference type="Proteomes" id="UP000092600"/>
    </source>
</evidence>
<dbReference type="EMBL" id="LSRQ01004109">
    <property type="protein sequence ID" value="OAY70038.1"/>
    <property type="molecule type" value="Genomic_DNA"/>
</dbReference>
<dbReference type="Pfam" id="PF13602">
    <property type="entry name" value="ADH_zinc_N_2"/>
    <property type="match status" value="1"/>
</dbReference>
<dbReference type="PANTHER" id="PTHR44013">
    <property type="entry name" value="ZINC-TYPE ALCOHOL DEHYDROGENASE-LIKE PROTEIN C16A3.02C"/>
    <property type="match status" value="1"/>
</dbReference>
<dbReference type="STRING" id="4615.A0A199UZ38"/>
<proteinExistence type="predicted"/>
<dbReference type="Proteomes" id="UP000092600">
    <property type="component" value="Unassembled WGS sequence"/>
</dbReference>
<evidence type="ECO:0000313" key="1">
    <source>
        <dbReference type="EMBL" id="OAY70038.1"/>
    </source>
</evidence>
<dbReference type="InterPro" id="IPR036291">
    <property type="entry name" value="NAD(P)-bd_dom_sf"/>
</dbReference>
<dbReference type="PANTHER" id="PTHR44013:SF1">
    <property type="entry name" value="ZINC-TYPE ALCOHOL DEHYDROGENASE-LIKE PROTEIN C16A3.02C"/>
    <property type="match status" value="1"/>
</dbReference>
<dbReference type="Gene3D" id="3.40.50.720">
    <property type="entry name" value="NAD(P)-binding Rossmann-like Domain"/>
    <property type="match status" value="1"/>
</dbReference>
<protein>
    <submittedName>
        <fullName evidence="1">Putative quinone-oxidoreductase, chloroplastic</fullName>
    </submittedName>
</protein>
<dbReference type="InterPro" id="IPR052733">
    <property type="entry name" value="Chloroplast_QOR"/>
</dbReference>
<dbReference type="Gene3D" id="3.90.180.10">
    <property type="entry name" value="Medium-chain alcohol dehydrogenases, catalytic domain"/>
    <property type="match status" value="1"/>
</dbReference>
<organism evidence="1 2">
    <name type="scientific">Ananas comosus</name>
    <name type="common">Pineapple</name>
    <name type="synonym">Ananas ananas</name>
    <dbReference type="NCBI Taxonomy" id="4615"/>
    <lineage>
        <taxon>Eukaryota</taxon>
        <taxon>Viridiplantae</taxon>
        <taxon>Streptophyta</taxon>
        <taxon>Embryophyta</taxon>
        <taxon>Tracheophyta</taxon>
        <taxon>Spermatophyta</taxon>
        <taxon>Magnoliopsida</taxon>
        <taxon>Liliopsida</taxon>
        <taxon>Poales</taxon>
        <taxon>Bromeliaceae</taxon>
        <taxon>Bromelioideae</taxon>
        <taxon>Ananas</taxon>
    </lineage>
</organism>
<gene>
    <name evidence="1" type="ORF">ACMD2_10367</name>
</gene>